<evidence type="ECO:0000313" key="3">
    <source>
        <dbReference type="Proteomes" id="UP000041314"/>
    </source>
</evidence>
<dbReference type="AlphaFoldDB" id="A0A655D641"/>
<evidence type="ECO:0000313" key="1">
    <source>
        <dbReference type="EMBL" id="CNU19215.1"/>
    </source>
</evidence>
<reference evidence="3 4" key="1">
    <citation type="submission" date="2015-03" db="EMBL/GenBank/DDBJ databases">
        <authorList>
            <consortium name="Pathogen Informatics"/>
        </authorList>
    </citation>
    <scope>NUCLEOTIDE SEQUENCE [LARGE SCALE GENOMIC DNA]</scope>
    <source>
        <strain evidence="2 3">A1104</strain>
        <strain evidence="1 4">D4891</strain>
    </source>
</reference>
<proteinExistence type="predicted"/>
<dbReference type="EMBL" id="CQPA01000023">
    <property type="protein sequence ID" value="CNU46186.1"/>
    <property type="molecule type" value="Genomic_DNA"/>
</dbReference>
<name>A0A655D641_SALET</name>
<dbReference type="EMBL" id="CQPD01000018">
    <property type="protein sequence ID" value="CNU19215.1"/>
    <property type="molecule type" value="Genomic_DNA"/>
</dbReference>
<gene>
    <name evidence="2" type="ORF">ERS008198_02830</name>
    <name evidence="1" type="ORF">ERS008207_02075</name>
</gene>
<sequence>MEGGQAVHKLHIRITGSVYHLLVDLIWRHQTDALRPGFFGFSHRDPDVGIEEIHTVNAIFNALR</sequence>
<organism evidence="2 3">
    <name type="scientific">Salmonella enterica subsp. enterica serovar Bovismorbificans</name>
    <dbReference type="NCBI Taxonomy" id="58097"/>
    <lineage>
        <taxon>Bacteria</taxon>
        <taxon>Pseudomonadati</taxon>
        <taxon>Pseudomonadota</taxon>
        <taxon>Gammaproteobacteria</taxon>
        <taxon>Enterobacterales</taxon>
        <taxon>Enterobacteriaceae</taxon>
        <taxon>Salmonella</taxon>
    </lineage>
</organism>
<accession>A0A655D641</accession>
<evidence type="ECO:0000313" key="4">
    <source>
        <dbReference type="Proteomes" id="UP000042394"/>
    </source>
</evidence>
<evidence type="ECO:0000313" key="2">
    <source>
        <dbReference type="EMBL" id="CNU46186.1"/>
    </source>
</evidence>
<dbReference type="Proteomes" id="UP000042394">
    <property type="component" value="Unassembled WGS sequence"/>
</dbReference>
<dbReference type="Proteomes" id="UP000041314">
    <property type="component" value="Unassembled WGS sequence"/>
</dbReference>
<protein>
    <submittedName>
        <fullName evidence="2">Uncharacterized protein</fullName>
    </submittedName>
</protein>